<keyword evidence="2" id="KW-1185">Reference proteome</keyword>
<protein>
    <submittedName>
        <fullName evidence="1">Uncharacterized protein</fullName>
    </submittedName>
</protein>
<dbReference type="EMBL" id="JAXCGZ010019369">
    <property type="protein sequence ID" value="KAK7066174.1"/>
    <property type="molecule type" value="Genomic_DNA"/>
</dbReference>
<gene>
    <name evidence="1" type="ORF">SK128_028431</name>
</gene>
<organism evidence="1 2">
    <name type="scientific">Halocaridina rubra</name>
    <name type="common">Hawaiian red shrimp</name>
    <dbReference type="NCBI Taxonomy" id="373956"/>
    <lineage>
        <taxon>Eukaryota</taxon>
        <taxon>Metazoa</taxon>
        <taxon>Ecdysozoa</taxon>
        <taxon>Arthropoda</taxon>
        <taxon>Crustacea</taxon>
        <taxon>Multicrustacea</taxon>
        <taxon>Malacostraca</taxon>
        <taxon>Eumalacostraca</taxon>
        <taxon>Eucarida</taxon>
        <taxon>Decapoda</taxon>
        <taxon>Pleocyemata</taxon>
        <taxon>Caridea</taxon>
        <taxon>Atyoidea</taxon>
        <taxon>Atyidae</taxon>
        <taxon>Halocaridina</taxon>
    </lineage>
</organism>
<evidence type="ECO:0000313" key="1">
    <source>
        <dbReference type="EMBL" id="KAK7066174.1"/>
    </source>
</evidence>
<name>A0AAN8ZWM6_HALRR</name>
<dbReference type="Proteomes" id="UP001381693">
    <property type="component" value="Unassembled WGS sequence"/>
</dbReference>
<comment type="caution">
    <text evidence="1">The sequence shown here is derived from an EMBL/GenBank/DDBJ whole genome shotgun (WGS) entry which is preliminary data.</text>
</comment>
<evidence type="ECO:0000313" key="2">
    <source>
        <dbReference type="Proteomes" id="UP001381693"/>
    </source>
</evidence>
<reference evidence="1 2" key="1">
    <citation type="submission" date="2023-11" db="EMBL/GenBank/DDBJ databases">
        <title>Halocaridina rubra genome assembly.</title>
        <authorList>
            <person name="Smith C."/>
        </authorList>
    </citation>
    <scope>NUCLEOTIDE SEQUENCE [LARGE SCALE GENOMIC DNA]</scope>
    <source>
        <strain evidence="1">EP-1</strain>
        <tissue evidence="1">Whole</tissue>
    </source>
</reference>
<accession>A0AAN8ZWM6</accession>
<proteinExistence type="predicted"/>
<dbReference type="AlphaFoldDB" id="A0AAN8ZWM6"/>
<sequence length="206" mass="23669">MAAVQSYFGPVLLLMSSLQETMLNIGAIFLFQTKVNLQGAYAGLQARATDAYEDVRRRASSVYEDFQVKVGGRYLVAQNRTSETCQRWLNRINLVCIQCQLRLNLALHNFQFQLSLLCNDTRKLLALKLHQLIGVPFKNALKKIDFMNKWTRLKFMKLKKAAADSVKDSLDRMTLKAKEYEDVLDEKLTKVTRSPSRKQLVNGQQF</sequence>